<dbReference type="Gene3D" id="3.10.580.10">
    <property type="entry name" value="CBS-domain"/>
    <property type="match status" value="1"/>
</dbReference>
<sequence>MRRLPSQSLRSHRRLSGGRTALPVSTTRPSSGEPTMKIKSLMIPDPITVTTNTSIEDAIQLMKTKGIRHLPVVGKGKVLKGFVTLADLKQGLIPAMVSDLKLTDLMISDPITIGPDDDIETAARIIYEHKIGGMPVVRKNIVVGIITESDILRAFIDMMGILASGTRIEVAIGNSPERINQAIGIIQQAGGEIIQIGMTICETCEKAYSFRLKSSNTEAIEKALTEAGFKVLHDPA</sequence>
<evidence type="ECO:0000259" key="4">
    <source>
        <dbReference type="PROSITE" id="PS51371"/>
    </source>
</evidence>
<dbReference type="InterPro" id="IPR051257">
    <property type="entry name" value="Diverse_CBS-Domain"/>
</dbReference>
<dbReference type="SMART" id="SM00116">
    <property type="entry name" value="CBS"/>
    <property type="match status" value="2"/>
</dbReference>
<dbReference type="AlphaFoldDB" id="A0A7C4RRK8"/>
<keyword evidence="1 2" id="KW-0129">CBS domain</keyword>
<dbReference type="PANTHER" id="PTHR43080:SF2">
    <property type="entry name" value="CBS DOMAIN-CONTAINING PROTEIN"/>
    <property type="match status" value="1"/>
</dbReference>
<dbReference type="CDD" id="cd04584">
    <property type="entry name" value="CBS_pair_AcuB_like"/>
    <property type="match status" value="1"/>
</dbReference>
<evidence type="ECO:0000256" key="2">
    <source>
        <dbReference type="PROSITE-ProRule" id="PRU00703"/>
    </source>
</evidence>
<organism evidence="5">
    <name type="scientific">Desulfatirhabdium butyrativorans</name>
    <dbReference type="NCBI Taxonomy" id="340467"/>
    <lineage>
        <taxon>Bacteria</taxon>
        <taxon>Pseudomonadati</taxon>
        <taxon>Thermodesulfobacteriota</taxon>
        <taxon>Desulfobacteria</taxon>
        <taxon>Desulfobacterales</taxon>
        <taxon>Desulfatirhabdiaceae</taxon>
        <taxon>Desulfatirhabdium</taxon>
    </lineage>
</organism>
<feature type="region of interest" description="Disordered" evidence="3">
    <location>
        <begin position="1"/>
        <end position="36"/>
    </location>
</feature>
<dbReference type="PROSITE" id="PS51371">
    <property type="entry name" value="CBS"/>
    <property type="match status" value="2"/>
</dbReference>
<evidence type="ECO:0000313" key="5">
    <source>
        <dbReference type="EMBL" id="HGU32734.1"/>
    </source>
</evidence>
<proteinExistence type="predicted"/>
<comment type="caution">
    <text evidence="5">The sequence shown here is derived from an EMBL/GenBank/DDBJ whole genome shotgun (WGS) entry which is preliminary data.</text>
</comment>
<name>A0A7C4RRK8_9BACT</name>
<protein>
    <submittedName>
        <fullName evidence="5">CBS domain-containing protein</fullName>
    </submittedName>
</protein>
<dbReference type="EMBL" id="DSUH01000184">
    <property type="protein sequence ID" value="HGU32734.1"/>
    <property type="molecule type" value="Genomic_DNA"/>
</dbReference>
<dbReference type="SUPFAM" id="SSF54631">
    <property type="entry name" value="CBS-domain pair"/>
    <property type="match status" value="1"/>
</dbReference>
<reference evidence="5" key="1">
    <citation type="journal article" date="2020" name="mSystems">
        <title>Genome- and Community-Level Interaction Insights into Carbon Utilization and Element Cycling Functions of Hydrothermarchaeota in Hydrothermal Sediment.</title>
        <authorList>
            <person name="Zhou Z."/>
            <person name="Liu Y."/>
            <person name="Xu W."/>
            <person name="Pan J."/>
            <person name="Luo Z.H."/>
            <person name="Li M."/>
        </authorList>
    </citation>
    <scope>NUCLEOTIDE SEQUENCE [LARGE SCALE GENOMIC DNA]</scope>
    <source>
        <strain evidence="5">SpSt-477</strain>
    </source>
</reference>
<feature type="domain" description="CBS" evidence="4">
    <location>
        <begin position="42"/>
        <end position="100"/>
    </location>
</feature>
<evidence type="ECO:0000256" key="1">
    <source>
        <dbReference type="ARBA" id="ARBA00023122"/>
    </source>
</evidence>
<feature type="domain" description="CBS" evidence="4">
    <location>
        <begin position="106"/>
        <end position="164"/>
    </location>
</feature>
<dbReference type="InterPro" id="IPR046342">
    <property type="entry name" value="CBS_dom_sf"/>
</dbReference>
<dbReference type="PANTHER" id="PTHR43080">
    <property type="entry name" value="CBS DOMAIN-CONTAINING PROTEIN CBSX3, MITOCHONDRIAL"/>
    <property type="match status" value="1"/>
</dbReference>
<evidence type="ECO:0000256" key="3">
    <source>
        <dbReference type="SAM" id="MobiDB-lite"/>
    </source>
</evidence>
<feature type="compositionally biased region" description="Polar residues" evidence="3">
    <location>
        <begin position="23"/>
        <end position="33"/>
    </location>
</feature>
<gene>
    <name evidence="5" type="ORF">ENS29_07755</name>
</gene>
<dbReference type="Pfam" id="PF00571">
    <property type="entry name" value="CBS"/>
    <property type="match status" value="2"/>
</dbReference>
<dbReference type="InterPro" id="IPR000644">
    <property type="entry name" value="CBS_dom"/>
</dbReference>
<accession>A0A7C4RRK8</accession>